<dbReference type="EMBL" id="AEPZ01000010">
    <property type="protein sequence ID" value="EFU81513.1"/>
    <property type="molecule type" value="Genomic_DNA"/>
</dbReference>
<keyword evidence="2" id="KW-1185">Reference proteome</keyword>
<gene>
    <name evidence="1" type="ORF">HMPREF0576_1355</name>
</gene>
<sequence length="55" mass="5926">MPELQLKAKPETTLPLPPLPAHAPAPIFPVFPEIPRNLLPISTTICAATLQILFG</sequence>
<name>E6M4W5_9ACTO</name>
<evidence type="ECO:0000313" key="2">
    <source>
        <dbReference type="Proteomes" id="UP000003343"/>
    </source>
</evidence>
<organism evidence="1 2">
    <name type="scientific">Mobiluncus holmesii ATCC 35242</name>
    <dbReference type="NCBI Taxonomy" id="887899"/>
    <lineage>
        <taxon>Bacteria</taxon>
        <taxon>Bacillati</taxon>
        <taxon>Actinomycetota</taxon>
        <taxon>Actinomycetes</taxon>
        <taxon>Actinomycetales</taxon>
        <taxon>Actinomycetaceae</taxon>
        <taxon>Mobiluncus</taxon>
    </lineage>
</organism>
<accession>E6M4W5</accession>
<protein>
    <submittedName>
        <fullName evidence="1">Uncharacterized protein</fullName>
    </submittedName>
</protein>
<dbReference type="AlphaFoldDB" id="E6M4W5"/>
<dbReference type="HOGENOM" id="CLU_3027318_0_0_11"/>
<comment type="caution">
    <text evidence="1">The sequence shown here is derived from an EMBL/GenBank/DDBJ whole genome shotgun (WGS) entry which is preliminary data.</text>
</comment>
<proteinExistence type="predicted"/>
<reference evidence="1 2" key="1">
    <citation type="submission" date="2010-12" db="EMBL/GenBank/DDBJ databases">
        <authorList>
            <person name="Muzny D."/>
            <person name="Qin X."/>
            <person name="Deng J."/>
            <person name="Jiang H."/>
            <person name="Liu Y."/>
            <person name="Qu J."/>
            <person name="Song X.-Z."/>
            <person name="Zhang L."/>
            <person name="Thornton R."/>
            <person name="Coyle M."/>
            <person name="Francisco L."/>
            <person name="Jackson L."/>
            <person name="Javaid M."/>
            <person name="Korchina V."/>
            <person name="Kovar C."/>
            <person name="Mata R."/>
            <person name="Mathew T."/>
            <person name="Ngo R."/>
            <person name="Nguyen L."/>
            <person name="Nguyen N."/>
            <person name="Okwuonu G."/>
            <person name="Ongeri F."/>
            <person name="Pham C."/>
            <person name="Simmons D."/>
            <person name="Wilczek-Boney K."/>
            <person name="Hale W."/>
            <person name="Jakkamsetti A."/>
            <person name="Pham P."/>
            <person name="Ruth R."/>
            <person name="San Lucas F."/>
            <person name="Warren J."/>
            <person name="Zhang J."/>
            <person name="Zhao Z."/>
            <person name="Zhou C."/>
            <person name="Zhu D."/>
            <person name="Lee S."/>
            <person name="Bess C."/>
            <person name="Blankenburg K."/>
            <person name="Forbes L."/>
            <person name="Fu Q."/>
            <person name="Gubbala S."/>
            <person name="Hirani K."/>
            <person name="Jayaseelan J.C."/>
            <person name="Lara F."/>
            <person name="Munidasa M."/>
            <person name="Palculict T."/>
            <person name="Patil S."/>
            <person name="Pu L.-L."/>
            <person name="Saada N."/>
            <person name="Tang L."/>
            <person name="Weissenberger G."/>
            <person name="Zhu Y."/>
            <person name="Hemphill L."/>
            <person name="Shang Y."/>
            <person name="Youmans B."/>
            <person name="Ayvaz T."/>
            <person name="Ross M."/>
            <person name="Santibanez J."/>
            <person name="Aqrawi P."/>
            <person name="Gross S."/>
            <person name="Joshi V."/>
            <person name="Fowler G."/>
            <person name="Nazareth L."/>
            <person name="Reid J."/>
            <person name="Worley K."/>
            <person name="Petrosino J."/>
            <person name="Highlander S."/>
            <person name="Gibbs R."/>
        </authorList>
    </citation>
    <scope>NUCLEOTIDE SEQUENCE [LARGE SCALE GENOMIC DNA]</scope>
    <source>
        <strain evidence="1 2">ATCC 35242</strain>
    </source>
</reference>
<evidence type="ECO:0000313" key="1">
    <source>
        <dbReference type="EMBL" id="EFU81513.1"/>
    </source>
</evidence>
<dbReference type="Proteomes" id="UP000003343">
    <property type="component" value="Unassembled WGS sequence"/>
</dbReference>